<comment type="function">
    <text evidence="3">Acetylates the N-terminal alanine of ribosomal protein bS18.</text>
</comment>
<dbReference type="GO" id="GO:0008999">
    <property type="term" value="F:protein-N-terminal-alanine acetyltransferase activity"/>
    <property type="evidence" value="ECO:0007669"/>
    <property type="project" value="UniProtKB-EC"/>
</dbReference>
<dbReference type="InterPro" id="IPR016181">
    <property type="entry name" value="Acyl_CoA_acyltransferase"/>
</dbReference>
<comment type="catalytic activity">
    <reaction evidence="3">
        <text>N-terminal L-alanyl-[ribosomal protein bS18] + acetyl-CoA = N-terminal N(alpha)-acetyl-L-alanyl-[ribosomal protein bS18] + CoA + H(+)</text>
        <dbReference type="Rhea" id="RHEA:43756"/>
        <dbReference type="Rhea" id="RHEA-COMP:10676"/>
        <dbReference type="Rhea" id="RHEA-COMP:10677"/>
        <dbReference type="ChEBI" id="CHEBI:15378"/>
        <dbReference type="ChEBI" id="CHEBI:57287"/>
        <dbReference type="ChEBI" id="CHEBI:57288"/>
        <dbReference type="ChEBI" id="CHEBI:64718"/>
        <dbReference type="ChEBI" id="CHEBI:83683"/>
        <dbReference type="EC" id="2.3.1.266"/>
    </reaction>
</comment>
<comment type="caution">
    <text evidence="5">The sequence shown here is derived from an EMBL/GenBank/DDBJ whole genome shotgun (WGS) entry which is preliminary data.</text>
</comment>
<dbReference type="CDD" id="cd04301">
    <property type="entry name" value="NAT_SF"/>
    <property type="match status" value="1"/>
</dbReference>
<dbReference type="GO" id="GO:0005737">
    <property type="term" value="C:cytoplasm"/>
    <property type="evidence" value="ECO:0007669"/>
    <property type="project" value="UniProtKB-SubCell"/>
</dbReference>
<keyword evidence="5" id="KW-0689">Ribosomal protein</keyword>
<dbReference type="PROSITE" id="PS51186">
    <property type="entry name" value="GNAT"/>
    <property type="match status" value="1"/>
</dbReference>
<evidence type="ECO:0000313" key="5">
    <source>
        <dbReference type="EMBL" id="MBO8463247.1"/>
    </source>
</evidence>
<dbReference type="Pfam" id="PF00583">
    <property type="entry name" value="Acetyltransf_1"/>
    <property type="match status" value="1"/>
</dbReference>
<keyword evidence="5" id="KW-0687">Ribonucleoprotein</keyword>
<evidence type="ECO:0000256" key="1">
    <source>
        <dbReference type="ARBA" id="ARBA00022679"/>
    </source>
</evidence>
<reference evidence="5" key="2">
    <citation type="journal article" date="2021" name="PeerJ">
        <title>Extensive microbial diversity within the chicken gut microbiome revealed by metagenomics and culture.</title>
        <authorList>
            <person name="Gilroy R."/>
            <person name="Ravi A."/>
            <person name="Getino M."/>
            <person name="Pursley I."/>
            <person name="Horton D.L."/>
            <person name="Alikhan N.F."/>
            <person name="Baker D."/>
            <person name="Gharbi K."/>
            <person name="Hall N."/>
            <person name="Watson M."/>
            <person name="Adriaenssens E.M."/>
            <person name="Foster-Nyarko E."/>
            <person name="Jarju S."/>
            <person name="Secka A."/>
            <person name="Antonio M."/>
            <person name="Oren A."/>
            <person name="Chaudhuri R.R."/>
            <person name="La Ragione R."/>
            <person name="Hildebrand F."/>
            <person name="Pallen M.J."/>
        </authorList>
    </citation>
    <scope>NUCLEOTIDE SEQUENCE</scope>
    <source>
        <strain evidence="5">E3-2379</strain>
    </source>
</reference>
<dbReference type="AlphaFoldDB" id="A0A9D9N7M4"/>
<dbReference type="EC" id="2.3.1.266" evidence="3"/>
<keyword evidence="2" id="KW-0012">Acyltransferase</keyword>
<evidence type="ECO:0000256" key="2">
    <source>
        <dbReference type="ARBA" id="ARBA00023315"/>
    </source>
</evidence>
<dbReference type="NCBIfam" id="TIGR01575">
    <property type="entry name" value="rimI"/>
    <property type="match status" value="1"/>
</dbReference>
<keyword evidence="3" id="KW-0963">Cytoplasm</keyword>
<dbReference type="EMBL" id="JADIML010000137">
    <property type="protein sequence ID" value="MBO8463247.1"/>
    <property type="molecule type" value="Genomic_DNA"/>
</dbReference>
<dbReference type="Gene3D" id="3.40.630.30">
    <property type="match status" value="1"/>
</dbReference>
<evidence type="ECO:0000256" key="3">
    <source>
        <dbReference type="RuleBase" id="RU363094"/>
    </source>
</evidence>
<name>A0A9D9N7M4_9FIRM</name>
<comment type="subcellular location">
    <subcellularLocation>
        <location evidence="3">Cytoplasm</location>
    </subcellularLocation>
</comment>
<dbReference type="PANTHER" id="PTHR42919">
    <property type="entry name" value="N-ALPHA-ACETYLTRANSFERASE"/>
    <property type="match status" value="1"/>
</dbReference>
<dbReference type="InterPro" id="IPR000182">
    <property type="entry name" value="GNAT_dom"/>
</dbReference>
<dbReference type="InterPro" id="IPR006464">
    <property type="entry name" value="AcTrfase_RimI/Ard1"/>
</dbReference>
<keyword evidence="1" id="KW-0808">Transferase</keyword>
<evidence type="ECO:0000259" key="4">
    <source>
        <dbReference type="PROSITE" id="PS51186"/>
    </source>
</evidence>
<dbReference type="InterPro" id="IPR051556">
    <property type="entry name" value="N-term/lysine_N-AcTrnsfr"/>
</dbReference>
<accession>A0A9D9N7M4</accession>
<organism evidence="5 6">
    <name type="scientific">Candidatus Scybalomonas excrementavium</name>
    <dbReference type="NCBI Taxonomy" id="2840943"/>
    <lineage>
        <taxon>Bacteria</taxon>
        <taxon>Bacillati</taxon>
        <taxon>Bacillota</taxon>
        <taxon>Clostridia</taxon>
        <taxon>Lachnospirales</taxon>
        <taxon>Lachnospiraceae</taxon>
        <taxon>Lachnospiraceae incertae sedis</taxon>
        <taxon>Candidatus Scybalomonas</taxon>
    </lineage>
</organism>
<reference evidence="5" key="1">
    <citation type="submission" date="2020-10" db="EMBL/GenBank/DDBJ databases">
        <authorList>
            <person name="Gilroy R."/>
        </authorList>
    </citation>
    <scope>NUCLEOTIDE SEQUENCE</scope>
    <source>
        <strain evidence="5">E3-2379</strain>
    </source>
</reference>
<dbReference type="SUPFAM" id="SSF55729">
    <property type="entry name" value="Acyl-CoA N-acyltransferases (Nat)"/>
    <property type="match status" value="1"/>
</dbReference>
<feature type="domain" description="N-acetyltransferase" evidence="4">
    <location>
        <begin position="5"/>
        <end position="149"/>
    </location>
</feature>
<evidence type="ECO:0000313" key="6">
    <source>
        <dbReference type="Proteomes" id="UP000823618"/>
    </source>
</evidence>
<gene>
    <name evidence="5" type="primary">rimI</name>
    <name evidence="5" type="ORF">IAC13_04875</name>
</gene>
<dbReference type="GO" id="GO:0005840">
    <property type="term" value="C:ribosome"/>
    <property type="evidence" value="ECO:0007669"/>
    <property type="project" value="UniProtKB-KW"/>
</dbReference>
<sequence>MEPFIKIRFMEQKDIEQVVKIEQECFSVPWSQKSFEDALLYDTYQFLVAEDENQLLGYIGIIITGTEADITNVAVYSQHRKKGIGQRLVSAALEQVQKQKVEVIFLEVRKSNEKAIRLYKKFQFYPISVRKNYYQSPIEDAIIMSADLSTRKTK</sequence>
<protein>
    <recommendedName>
        <fullName evidence="3">[Ribosomal protein bS18]-alanine N-acetyltransferase</fullName>
        <ecNumber evidence="3">2.3.1.266</ecNumber>
    </recommendedName>
</protein>
<dbReference type="PANTHER" id="PTHR42919:SF8">
    <property type="entry name" value="N-ALPHA-ACETYLTRANSFERASE 50"/>
    <property type="match status" value="1"/>
</dbReference>
<dbReference type="Proteomes" id="UP000823618">
    <property type="component" value="Unassembled WGS sequence"/>
</dbReference>
<comment type="similarity">
    <text evidence="3">Belongs to the acetyltransferase family. RimI subfamily.</text>
</comment>
<proteinExistence type="inferred from homology"/>